<accession>A0A6B2R072</accession>
<name>A0A6B2R072_9BURK</name>
<dbReference type="RefSeq" id="WP_163654848.1">
    <property type="nucleotide sequence ID" value="NZ_JAAGRN010000006.1"/>
</dbReference>
<protein>
    <submittedName>
        <fullName evidence="2">Uncharacterized protein</fullName>
    </submittedName>
</protein>
<feature type="transmembrane region" description="Helical" evidence="1">
    <location>
        <begin position="69"/>
        <end position="88"/>
    </location>
</feature>
<dbReference type="EMBL" id="JAAGRN010000006">
    <property type="protein sequence ID" value="NDY83543.1"/>
    <property type="molecule type" value="Genomic_DNA"/>
</dbReference>
<organism evidence="2">
    <name type="scientific">Sheuella amnicola</name>
    <dbReference type="NCBI Taxonomy" id="2707330"/>
    <lineage>
        <taxon>Bacteria</taxon>
        <taxon>Pseudomonadati</taxon>
        <taxon>Pseudomonadota</taxon>
        <taxon>Betaproteobacteria</taxon>
        <taxon>Burkholderiales</taxon>
        <taxon>Alcaligenaceae</taxon>
        <taxon>Sheuella</taxon>
    </lineage>
</organism>
<dbReference type="AlphaFoldDB" id="A0A6B2R072"/>
<keyword evidence="1" id="KW-0472">Membrane</keyword>
<comment type="caution">
    <text evidence="2">The sequence shown here is derived from an EMBL/GenBank/DDBJ whole genome shotgun (WGS) entry which is preliminary data.</text>
</comment>
<feature type="transmembrane region" description="Helical" evidence="1">
    <location>
        <begin position="94"/>
        <end position="117"/>
    </location>
</feature>
<sequence>MAPAIFEKYFYDAFDAPGIDVGKFLRNDVSPAFLTFLVCVLITQIWWLWRAERNALDPRVRSKSRKDWWLASLFLFFMAVFLISKYVWIPYPQLPLYGVVLLCMLQVMDYLVLFWMATAMGTPGDYRLVIPFAAIFDPVLGNKK</sequence>
<feature type="transmembrane region" description="Helical" evidence="1">
    <location>
        <begin position="32"/>
        <end position="49"/>
    </location>
</feature>
<evidence type="ECO:0000256" key="1">
    <source>
        <dbReference type="SAM" id="Phobius"/>
    </source>
</evidence>
<keyword evidence="1" id="KW-1133">Transmembrane helix</keyword>
<evidence type="ECO:0000313" key="2">
    <source>
        <dbReference type="EMBL" id="NDY83543.1"/>
    </source>
</evidence>
<keyword evidence="1" id="KW-0812">Transmembrane</keyword>
<gene>
    <name evidence="2" type="ORF">G3I67_09895</name>
</gene>
<reference evidence="2" key="1">
    <citation type="submission" date="2020-02" db="EMBL/GenBank/DDBJ databases">
        <authorList>
            <person name="Chen W.-M."/>
        </authorList>
    </citation>
    <scope>NUCLEOTIDE SEQUENCE</scope>
    <source>
        <strain evidence="2">NBD-18</strain>
    </source>
</reference>
<proteinExistence type="predicted"/>